<gene>
    <name evidence="1" type="ORF">HLH15_04135</name>
</gene>
<proteinExistence type="predicted"/>
<organism evidence="1 2">
    <name type="scientific">Acinetobacter terrestris</name>
    <dbReference type="NCBI Taxonomy" id="2529843"/>
    <lineage>
        <taxon>Bacteria</taxon>
        <taxon>Pseudomonadati</taxon>
        <taxon>Pseudomonadota</taxon>
        <taxon>Gammaproteobacteria</taxon>
        <taxon>Moraxellales</taxon>
        <taxon>Moraxellaceae</taxon>
        <taxon>Acinetobacter</taxon>
        <taxon>Acinetobacter Taxon 24</taxon>
    </lineage>
</organism>
<name>A0ABX1UR40_9GAMM</name>
<evidence type="ECO:0008006" key="3">
    <source>
        <dbReference type="Google" id="ProtNLM"/>
    </source>
</evidence>
<dbReference type="EMBL" id="JABERJ010000007">
    <property type="protein sequence ID" value="NNH25683.1"/>
    <property type="molecule type" value="Genomic_DNA"/>
</dbReference>
<keyword evidence="2" id="KW-1185">Reference proteome</keyword>
<comment type="caution">
    <text evidence="1">The sequence shown here is derived from an EMBL/GenBank/DDBJ whole genome shotgun (WGS) entry which is preliminary data.</text>
</comment>
<dbReference type="Proteomes" id="UP000555322">
    <property type="component" value="Unassembled WGS sequence"/>
</dbReference>
<protein>
    <recommendedName>
        <fullName evidence="3">Phage tail protein</fullName>
    </recommendedName>
</protein>
<dbReference type="RefSeq" id="WP_171535848.1">
    <property type="nucleotide sequence ID" value="NZ_JABERJ010000007.1"/>
</dbReference>
<accession>A0ABX1UR40</accession>
<sequence length="446" mass="48220">MVTGKTVKFFTSKNNNAPQLLNVQGSMLALLDACLVSGIQVGTVAALTASGTTATATFGMVHNLTKHQIIRISGASQAEFNGDFKIKQIVNTNTITFELNTSATVANATGTINCLLAPLGFEKPFSSTTALGGGRAAFRSKDESLPNRPFLRVVDERISSYSTNYAKYAKVGIVENMTDIDTMTGVQAPYIASAATRNWNPTGSGLNIKNGWAKWYYCALGEYYPDSTSLADFSIVAGDWLVVGTDTGFYIMNSIDQNLDDPFNHKNLAYCYGFGAFESIADDDPFNHFLLATNWWETAQSINYRASYGTNGISIGLEDASYTAAPIPGRSVLLQRGYKKSAYAQATGRKVTFEAPLVVSGNTSGYSVSADKMGGVILQSPLIMEVLDTSQFLPRGFLPMIKTIPHKTLYADLQLVEQSGRVFIAKEIYGNTGYPKGLVMFDLGEA</sequence>
<dbReference type="Gene3D" id="2.40.30.20">
    <property type="match status" value="1"/>
</dbReference>
<reference evidence="1 2" key="1">
    <citation type="submission" date="2020-04" db="EMBL/GenBank/DDBJ databases">
        <title>Acinetobacter Taxon 24.</title>
        <authorList>
            <person name="Nemec A."/>
            <person name="Radolfova-Krizova L."/>
            <person name="Higgins P.G."/>
            <person name="Spanelova P."/>
        </authorList>
    </citation>
    <scope>NUCLEOTIDE SEQUENCE [LARGE SCALE GENOMIC DNA]</scope>
    <source>
        <strain evidence="1 2">ANC 5084</strain>
    </source>
</reference>
<evidence type="ECO:0000313" key="2">
    <source>
        <dbReference type="Proteomes" id="UP000555322"/>
    </source>
</evidence>
<evidence type="ECO:0000313" key="1">
    <source>
        <dbReference type="EMBL" id="NNH25683.1"/>
    </source>
</evidence>
<dbReference type="InterPro" id="IPR023366">
    <property type="entry name" value="ATP_synth_asu-like_sf"/>
</dbReference>